<dbReference type="InterPro" id="IPR004017">
    <property type="entry name" value="Cys_rich_dom"/>
</dbReference>
<proteinExistence type="predicted"/>
<reference evidence="7 8" key="1">
    <citation type="submission" date="2017-04" db="EMBL/GenBank/DDBJ databases">
        <title>Novel microbial lineages endemic to geothermal iron-oxide mats fill important gaps in the evolutionary history of Archaea.</title>
        <authorList>
            <person name="Jay Z.J."/>
            <person name="Beam J.P."/>
            <person name="Dlakic M."/>
            <person name="Rusch D.B."/>
            <person name="Kozubal M.A."/>
            <person name="Inskeep W.P."/>
        </authorList>
    </citation>
    <scope>NUCLEOTIDE SEQUENCE [LARGE SCALE GENOMIC DNA]</scope>
    <source>
        <strain evidence="7">ECH_B_SAG-G16</strain>
    </source>
</reference>
<keyword evidence="5" id="KW-0411">Iron-sulfur</keyword>
<organism evidence="7 8">
    <name type="scientific">Candidatus Marsarchaeota G2 archaeon ECH_B_SAG-G16</name>
    <dbReference type="NCBI Taxonomy" id="1978167"/>
    <lineage>
        <taxon>Archaea</taxon>
        <taxon>Candidatus Marsarchaeota</taxon>
        <taxon>Candidatus Marsarchaeota group 2</taxon>
    </lineage>
</organism>
<dbReference type="PANTHER" id="PTHR43255">
    <property type="entry name" value="IRON-SULFUR-BINDING OXIDOREDUCTASE FADF-RELATED-RELATED"/>
    <property type="match status" value="1"/>
</dbReference>
<keyword evidence="2" id="KW-0479">Metal-binding</keyword>
<gene>
    <name evidence="7" type="ORF">B9Q13_01720</name>
</gene>
<dbReference type="EMBL" id="NEXO01000028">
    <property type="protein sequence ID" value="PSO05490.1"/>
    <property type="molecule type" value="Genomic_DNA"/>
</dbReference>
<evidence type="ECO:0000259" key="6">
    <source>
        <dbReference type="Pfam" id="PF02754"/>
    </source>
</evidence>
<evidence type="ECO:0000256" key="3">
    <source>
        <dbReference type="ARBA" id="ARBA00023002"/>
    </source>
</evidence>
<dbReference type="GO" id="GO:0046872">
    <property type="term" value="F:metal ion binding"/>
    <property type="evidence" value="ECO:0007669"/>
    <property type="project" value="UniProtKB-KW"/>
</dbReference>
<evidence type="ECO:0000256" key="2">
    <source>
        <dbReference type="ARBA" id="ARBA00022723"/>
    </source>
</evidence>
<comment type="caution">
    <text evidence="7">The sequence shown here is derived from an EMBL/GenBank/DDBJ whole genome shotgun (WGS) entry which is preliminary data.</text>
</comment>
<dbReference type="PANTHER" id="PTHR43255:SF1">
    <property type="entry name" value="IRON-SULFUR-BINDING OXIDOREDUCTASE FADF-RELATED"/>
    <property type="match status" value="1"/>
</dbReference>
<protein>
    <recommendedName>
        <fullName evidence="6">Cysteine-rich domain-containing protein</fullName>
    </recommendedName>
</protein>
<accession>A0A2R6C3L3</accession>
<feature type="domain" description="Cysteine-rich" evidence="6">
    <location>
        <begin position="291"/>
        <end position="380"/>
    </location>
</feature>
<sequence>MNEKDKRLLDPYRRWLYALDLHPSSGCVACGNCYGRGPSNWLADEHNTADWKCVPFDYYGWRSYSPSGFWELTTKFYHDQIEIDNEVATRLFSCAQCGLCDEICGIVAGENRLSEIFRVFRAIIYSARGPYTGHKQIIENIKATGNIFGETNSTSIWAEGLDLPFINNEKSNNTCLYVGNEAAYRLKEVPRATAELLMSIGLKFGIFEKEPNSGYYPEVIGDLDLASHLMRRFKEEIKRNGIKKIIVLGAQDYHVIKRELGTELNVLHIVEVLAESISSIKNRLKPLKQVITYHDPCYLARHAGSRRPRSMRVINEPRAVLYSIPDVKFKELPKNKRWTWCVGECGGIKEAFPDMAKWRAIKLFEEAIGVGAEIIVTASPPEQLHLIETLRDSSKKIQIQDISQLLLSLI</sequence>
<evidence type="ECO:0000256" key="5">
    <source>
        <dbReference type="ARBA" id="ARBA00023014"/>
    </source>
</evidence>
<evidence type="ECO:0000256" key="1">
    <source>
        <dbReference type="ARBA" id="ARBA00022485"/>
    </source>
</evidence>
<evidence type="ECO:0000313" key="8">
    <source>
        <dbReference type="Proteomes" id="UP000241886"/>
    </source>
</evidence>
<dbReference type="Pfam" id="PF02754">
    <property type="entry name" value="CCG"/>
    <property type="match status" value="1"/>
</dbReference>
<dbReference type="GO" id="GO:0016491">
    <property type="term" value="F:oxidoreductase activity"/>
    <property type="evidence" value="ECO:0007669"/>
    <property type="project" value="UniProtKB-KW"/>
</dbReference>
<keyword evidence="4" id="KW-0408">Iron</keyword>
<dbReference type="InterPro" id="IPR051460">
    <property type="entry name" value="HdrC_iron-sulfur_subunit"/>
</dbReference>
<evidence type="ECO:0000256" key="4">
    <source>
        <dbReference type="ARBA" id="ARBA00023004"/>
    </source>
</evidence>
<evidence type="ECO:0000313" key="7">
    <source>
        <dbReference type="EMBL" id="PSO05490.1"/>
    </source>
</evidence>
<dbReference type="AlphaFoldDB" id="A0A2R6C3L3"/>
<name>A0A2R6C3L3_9ARCH</name>
<dbReference type="GO" id="GO:0051539">
    <property type="term" value="F:4 iron, 4 sulfur cluster binding"/>
    <property type="evidence" value="ECO:0007669"/>
    <property type="project" value="UniProtKB-KW"/>
</dbReference>
<dbReference type="Proteomes" id="UP000241886">
    <property type="component" value="Unassembled WGS sequence"/>
</dbReference>
<keyword evidence="1" id="KW-0004">4Fe-4S</keyword>
<dbReference type="GO" id="GO:0005886">
    <property type="term" value="C:plasma membrane"/>
    <property type="evidence" value="ECO:0007669"/>
    <property type="project" value="TreeGrafter"/>
</dbReference>
<keyword evidence="3" id="KW-0560">Oxidoreductase</keyword>